<dbReference type="EMBL" id="LSSM01007375">
    <property type="protein sequence ID" value="OMJ08508.1"/>
    <property type="molecule type" value="Genomic_DNA"/>
</dbReference>
<protein>
    <submittedName>
        <fullName evidence="2">Uncharacterized protein</fullName>
    </submittedName>
</protein>
<keyword evidence="1" id="KW-0812">Transmembrane</keyword>
<feature type="transmembrane region" description="Helical" evidence="1">
    <location>
        <begin position="6"/>
        <end position="24"/>
    </location>
</feature>
<sequence length="83" mass="9094">MAESEVWLVSACASSISISLSLLIPSGVATFLLNSSYFGTLVVEIATFNDARIGGVGFGRYWRFLSALSGVLRWMSRKKRSTR</sequence>
<evidence type="ECO:0000313" key="2">
    <source>
        <dbReference type="EMBL" id="OMJ08508.1"/>
    </source>
</evidence>
<keyword evidence="3" id="KW-1185">Reference proteome</keyword>
<proteinExistence type="predicted"/>
<dbReference type="AlphaFoldDB" id="A0A1R1X1K9"/>
<comment type="caution">
    <text evidence="2">The sequence shown here is derived from an EMBL/GenBank/DDBJ whole genome shotgun (WGS) entry which is preliminary data.</text>
</comment>
<evidence type="ECO:0000313" key="3">
    <source>
        <dbReference type="Proteomes" id="UP000187429"/>
    </source>
</evidence>
<evidence type="ECO:0000256" key="1">
    <source>
        <dbReference type="SAM" id="Phobius"/>
    </source>
</evidence>
<organism evidence="2 3">
    <name type="scientific">Smittium culicis</name>
    <dbReference type="NCBI Taxonomy" id="133412"/>
    <lineage>
        <taxon>Eukaryota</taxon>
        <taxon>Fungi</taxon>
        <taxon>Fungi incertae sedis</taxon>
        <taxon>Zoopagomycota</taxon>
        <taxon>Kickxellomycotina</taxon>
        <taxon>Harpellomycetes</taxon>
        <taxon>Harpellales</taxon>
        <taxon>Legeriomycetaceae</taxon>
        <taxon>Smittium</taxon>
    </lineage>
</organism>
<reference evidence="3" key="1">
    <citation type="submission" date="2017-01" db="EMBL/GenBank/DDBJ databases">
        <authorList>
            <person name="Wang Y."/>
            <person name="White M."/>
            <person name="Kvist S."/>
            <person name="Moncalvo J.-M."/>
        </authorList>
    </citation>
    <scope>NUCLEOTIDE SEQUENCE [LARGE SCALE GENOMIC DNA]</scope>
    <source>
        <strain evidence="3">ID-206-W2</strain>
    </source>
</reference>
<accession>A0A1R1X1K9</accession>
<keyword evidence="1" id="KW-1133">Transmembrane helix</keyword>
<dbReference type="Proteomes" id="UP000187429">
    <property type="component" value="Unassembled WGS sequence"/>
</dbReference>
<keyword evidence="1" id="KW-0472">Membrane</keyword>
<gene>
    <name evidence="2" type="ORF">AYI69_g11035</name>
</gene>
<name>A0A1R1X1K9_9FUNG</name>